<feature type="transmembrane region" description="Helical" evidence="1">
    <location>
        <begin position="98"/>
        <end position="119"/>
    </location>
</feature>
<keyword evidence="1" id="KW-1133">Transmembrane helix</keyword>
<proteinExistence type="predicted"/>
<organism evidence="2 3">
    <name type="scientific">Tenacibaculum jejuense</name>
    <dbReference type="NCBI Taxonomy" id="584609"/>
    <lineage>
        <taxon>Bacteria</taxon>
        <taxon>Pseudomonadati</taxon>
        <taxon>Bacteroidota</taxon>
        <taxon>Flavobacteriia</taxon>
        <taxon>Flavobacteriales</taxon>
        <taxon>Flavobacteriaceae</taxon>
        <taxon>Tenacibaculum</taxon>
    </lineage>
</organism>
<dbReference type="KEGG" id="tje:TJEJU_3044"/>
<evidence type="ECO:0000313" key="3">
    <source>
        <dbReference type="Proteomes" id="UP000215214"/>
    </source>
</evidence>
<protein>
    <submittedName>
        <fullName evidence="2">Uncharacterized protein</fullName>
    </submittedName>
</protein>
<gene>
    <name evidence="2" type="ORF">TJEJU_3044</name>
</gene>
<keyword evidence="1" id="KW-0812">Transmembrane</keyword>
<dbReference type="Proteomes" id="UP000215214">
    <property type="component" value="Chromosome TJEJU"/>
</dbReference>
<evidence type="ECO:0000256" key="1">
    <source>
        <dbReference type="SAM" id="Phobius"/>
    </source>
</evidence>
<accession>A0A238UBX3</accession>
<dbReference type="EMBL" id="LT899436">
    <property type="protein sequence ID" value="SNR16703.1"/>
    <property type="molecule type" value="Genomic_DNA"/>
</dbReference>
<keyword evidence="1" id="KW-0472">Membrane</keyword>
<feature type="transmembrane region" description="Helical" evidence="1">
    <location>
        <begin position="7"/>
        <end position="25"/>
    </location>
</feature>
<dbReference type="AlphaFoldDB" id="A0A238UBX3"/>
<evidence type="ECO:0000313" key="2">
    <source>
        <dbReference type="EMBL" id="SNR16703.1"/>
    </source>
</evidence>
<feature type="transmembrane region" description="Helical" evidence="1">
    <location>
        <begin position="210"/>
        <end position="227"/>
    </location>
</feature>
<reference evidence="2 3" key="1">
    <citation type="submission" date="2017-07" db="EMBL/GenBank/DDBJ databases">
        <authorList>
            <person name="Sun Z.S."/>
            <person name="Albrecht U."/>
            <person name="Echele G."/>
            <person name="Lee C.C."/>
        </authorList>
    </citation>
    <scope>NUCLEOTIDE SEQUENCE [LARGE SCALE GENOMIC DNA]</scope>
    <source>
        <strain evidence="3">type strain: KCTC 22618</strain>
    </source>
</reference>
<name>A0A238UBX3_9FLAO</name>
<feature type="transmembrane region" description="Helical" evidence="1">
    <location>
        <begin position="139"/>
        <end position="162"/>
    </location>
</feature>
<sequence length="229" mass="26793">MKLFEKSLLVIIIIGISVIIFSLLLEPFDNYELFQKEYIKLGSSLNSNKTALFIELRKQHLTVKYYLFDYGMTAVVLSMFLLFIMTENRELKIYTKKSSIFVLGLIAFIVEVSAIYIHLFIDFGRECFPYWADTIVIPMFYLGIFSIWLLLFILLNTIGLLLKFNAGTSMKDYNLSLKNFSYWYGFQLIVTFCILLFCVYKGMFLSVLGTLLWISFFYSMFVGRLKLEA</sequence>
<keyword evidence="3" id="KW-1185">Reference proteome</keyword>
<feature type="transmembrane region" description="Helical" evidence="1">
    <location>
        <begin position="182"/>
        <end position="204"/>
    </location>
</feature>
<feature type="transmembrane region" description="Helical" evidence="1">
    <location>
        <begin position="65"/>
        <end position="86"/>
    </location>
</feature>